<dbReference type="PANTHER" id="PTHR34218">
    <property type="entry name" value="PEPTIDASE S45 PENICILLIN AMIDASE"/>
    <property type="match status" value="1"/>
</dbReference>
<sequence>MMNHHVRRRLPVLSLVLACGLLTACGRSSAPATGAPPGGGPPPVADAANVFLSILPPGSNGNSAGAVGGPLPGQPQLAYPDNYRDQLDLYGDLAYARSPLRADRCAPPADIGAHQKSSDQACNYFKQAGLELPEAEAVSSLSLTAPNGKPVTIRRDGWGVPYVDGADRQAAQFGLGYAAAADRLWLFDVLRAAGRGRASEKLGPSPTTYDLDLEFGSASAYGEDEIRGIVDKAVAKLGPLGPLFLQDTESFVAGMNAYIDYLQTPAGLSQLPLEYTTLGLRLGGEPLFPPADFTVNDIVANAVLIQSALGLGGGGEARNLQLLQALDPSITGGTTRLPEAACKLWRDLRHANAPDTPVTASGTFATQSPPSVDESCPQTLPPGTAIWDVGSFVGHSLQSHGPGLPTLPLPLAVPEAPLGVEGLRGLGRLNLLPRAPADRLAELTRPPLRPGLAHLVAQQASADPGLSLKRLLNRHGLPMTSSNWIAAAGSQTESGHPILVAGPQTSYFMPQLLWEAAVVSRGGTPYELAARGISTVNLPYIVIGRGLDFAWSPTSAGSDFTDLRVSKLCNTSGAPASRGDADGDGYPDSDGYLYKGRCVRLYKRLDTWTANLTVASLALGGPQNPETVRRYVLRTHYGPVVGTATVQGEPVVVSSQRSTFLADVDTAAPFALLTTTGMAMDHTRFKKLFNSMTATFNWLYADSKDIAYIQSGLYPQRAAGVHPELPNWGDGNYEWVADQNLPDDFFSRYGGEVPYPSRARPTAMDDQGYYEWPGFLPLSAHIQDLNPPQGYLANWNNSGAAGWWAADANGTYGPTHRVSMLSDRLAAFRASGRKHTLATMVEVMADAAYTDHRGQTLLPLLIELARAGTLSEDQQTVLALMQDWLDDGSRQWIDNGKGLGGYRRDRDADGVYDHRAAVVFMDAWYLRLMQTLTPQLETLSTKAGVLTGRLDAPRAQGSAFQEGWYQHMRRLLQTALDTPGHASYRALQCAGSEDPALCRAAVLSALNQALTDLGGLANQAAWDGTQLVYPKAADCGVVEDCDAVEHTSFAYQPVPAIHWINRPTFQQAAEIVRDRNGR</sequence>
<comment type="caution">
    <text evidence="5">The sequence shown here is derived from an EMBL/GenBank/DDBJ whole genome shotgun (WGS) entry which is preliminary data.</text>
</comment>
<name>A0A3N0VKC0_9GAMM</name>
<comment type="subunit">
    <text evidence="2">Heterodimer of an alpha subunit and a beta subunit processed from the same precursor.</text>
</comment>
<proteinExistence type="inferred from homology"/>
<dbReference type="GO" id="GO:0016811">
    <property type="term" value="F:hydrolase activity, acting on carbon-nitrogen (but not peptide) bonds, in linear amides"/>
    <property type="evidence" value="ECO:0007669"/>
    <property type="project" value="InterPro"/>
</dbReference>
<evidence type="ECO:0000313" key="5">
    <source>
        <dbReference type="EMBL" id="ROH93217.1"/>
    </source>
</evidence>
<organism evidence="5 6">
    <name type="scientific">Stagnimonas aquatica</name>
    <dbReference type="NCBI Taxonomy" id="2689987"/>
    <lineage>
        <taxon>Bacteria</taxon>
        <taxon>Pseudomonadati</taxon>
        <taxon>Pseudomonadota</taxon>
        <taxon>Gammaproteobacteria</taxon>
        <taxon>Nevskiales</taxon>
        <taxon>Nevskiaceae</taxon>
        <taxon>Stagnimonas</taxon>
    </lineage>
</organism>
<feature type="compositionally biased region" description="Polar residues" evidence="3">
    <location>
        <begin position="358"/>
        <end position="370"/>
    </location>
</feature>
<keyword evidence="4" id="KW-0732">Signal</keyword>
<evidence type="ECO:0000256" key="3">
    <source>
        <dbReference type="SAM" id="MobiDB-lite"/>
    </source>
</evidence>
<dbReference type="PROSITE" id="PS51257">
    <property type="entry name" value="PROKAR_LIPOPROTEIN"/>
    <property type="match status" value="1"/>
</dbReference>
<reference evidence="5 6" key="1">
    <citation type="submission" date="2018-10" db="EMBL/GenBank/DDBJ databases">
        <authorList>
            <person name="Chen W.-M."/>
        </authorList>
    </citation>
    <scope>NUCLEOTIDE SEQUENCE [LARGE SCALE GENOMIC DNA]</scope>
    <source>
        <strain evidence="5 6">THS-13</strain>
    </source>
</reference>
<gene>
    <name evidence="5" type="ORF">ED208_01430</name>
</gene>
<evidence type="ECO:0000256" key="2">
    <source>
        <dbReference type="ARBA" id="ARBA00038735"/>
    </source>
</evidence>
<dbReference type="Proteomes" id="UP000282106">
    <property type="component" value="Unassembled WGS sequence"/>
</dbReference>
<comment type="similarity">
    <text evidence="1">Belongs to the peptidase S45 family.</text>
</comment>
<feature type="chain" id="PRO_5018248401" description="Penicillin acylase family protein" evidence="4">
    <location>
        <begin position="31"/>
        <end position="1078"/>
    </location>
</feature>
<evidence type="ECO:0000256" key="4">
    <source>
        <dbReference type="SAM" id="SignalP"/>
    </source>
</evidence>
<keyword evidence="6" id="KW-1185">Reference proteome</keyword>
<dbReference type="Gene3D" id="1.10.1400.10">
    <property type="match status" value="1"/>
</dbReference>
<evidence type="ECO:0000313" key="6">
    <source>
        <dbReference type="Proteomes" id="UP000282106"/>
    </source>
</evidence>
<dbReference type="InParanoid" id="A0A3N0VKC0"/>
<dbReference type="InterPro" id="IPR043147">
    <property type="entry name" value="Penicillin_amidase_A-knob"/>
</dbReference>
<dbReference type="InterPro" id="IPR023343">
    <property type="entry name" value="Penicillin_amidase_dom1"/>
</dbReference>
<dbReference type="PANTHER" id="PTHR34218:SF4">
    <property type="entry name" value="ACYL-HOMOSERINE LACTONE ACYLASE QUIP"/>
    <property type="match status" value="1"/>
</dbReference>
<dbReference type="AlphaFoldDB" id="A0A3N0VKC0"/>
<accession>A0A3N0VKC0</accession>
<dbReference type="Pfam" id="PF01804">
    <property type="entry name" value="Penicil_amidase"/>
    <property type="match status" value="1"/>
</dbReference>
<dbReference type="EMBL" id="RJVO01000001">
    <property type="protein sequence ID" value="ROH93217.1"/>
    <property type="molecule type" value="Genomic_DNA"/>
</dbReference>
<dbReference type="InterPro" id="IPR002692">
    <property type="entry name" value="S45"/>
</dbReference>
<evidence type="ECO:0000256" key="1">
    <source>
        <dbReference type="ARBA" id="ARBA00006586"/>
    </source>
</evidence>
<dbReference type="InterPro" id="IPR029055">
    <property type="entry name" value="Ntn_hydrolases_N"/>
</dbReference>
<dbReference type="SUPFAM" id="SSF56235">
    <property type="entry name" value="N-terminal nucleophile aminohydrolases (Ntn hydrolases)"/>
    <property type="match status" value="1"/>
</dbReference>
<evidence type="ECO:0008006" key="7">
    <source>
        <dbReference type="Google" id="ProtNLM"/>
    </source>
</evidence>
<feature type="signal peptide" evidence="4">
    <location>
        <begin position="1"/>
        <end position="30"/>
    </location>
</feature>
<dbReference type="Gene3D" id="3.60.20.10">
    <property type="entry name" value="Glutamine Phosphoribosylpyrophosphate, subunit 1, domain 1"/>
    <property type="match status" value="2"/>
</dbReference>
<dbReference type="Gene3D" id="1.10.439.10">
    <property type="entry name" value="Penicillin Amidohydrolase, domain 1"/>
    <property type="match status" value="1"/>
</dbReference>
<protein>
    <recommendedName>
        <fullName evidence="7">Penicillin acylase family protein</fullName>
    </recommendedName>
</protein>
<dbReference type="GO" id="GO:0017000">
    <property type="term" value="P:antibiotic biosynthetic process"/>
    <property type="evidence" value="ECO:0007669"/>
    <property type="project" value="InterPro"/>
</dbReference>
<feature type="region of interest" description="Disordered" evidence="3">
    <location>
        <begin position="355"/>
        <end position="377"/>
    </location>
</feature>